<sequence length="39" mass="4531">MTFVHLGLVNLYLPIVSFELQFGIHGLLLLFITHMKNIF</sequence>
<proteinExistence type="predicted"/>
<protein>
    <submittedName>
        <fullName evidence="2">Uncharacterized protein</fullName>
    </submittedName>
</protein>
<evidence type="ECO:0000313" key="2">
    <source>
        <dbReference type="EMBL" id="JAD39519.1"/>
    </source>
</evidence>
<feature type="transmembrane region" description="Helical" evidence="1">
    <location>
        <begin position="12"/>
        <end position="32"/>
    </location>
</feature>
<accession>A0A0A8ZJG2</accession>
<keyword evidence="1" id="KW-0472">Membrane</keyword>
<dbReference type="EMBL" id="GBRH01258376">
    <property type="protein sequence ID" value="JAD39519.1"/>
    <property type="molecule type" value="Transcribed_RNA"/>
</dbReference>
<dbReference type="AlphaFoldDB" id="A0A0A8ZJG2"/>
<organism evidence="2">
    <name type="scientific">Arundo donax</name>
    <name type="common">Giant reed</name>
    <name type="synonym">Donax arundinaceus</name>
    <dbReference type="NCBI Taxonomy" id="35708"/>
    <lineage>
        <taxon>Eukaryota</taxon>
        <taxon>Viridiplantae</taxon>
        <taxon>Streptophyta</taxon>
        <taxon>Embryophyta</taxon>
        <taxon>Tracheophyta</taxon>
        <taxon>Spermatophyta</taxon>
        <taxon>Magnoliopsida</taxon>
        <taxon>Liliopsida</taxon>
        <taxon>Poales</taxon>
        <taxon>Poaceae</taxon>
        <taxon>PACMAD clade</taxon>
        <taxon>Arundinoideae</taxon>
        <taxon>Arundineae</taxon>
        <taxon>Arundo</taxon>
    </lineage>
</organism>
<keyword evidence="1" id="KW-0812">Transmembrane</keyword>
<reference evidence="2" key="1">
    <citation type="submission" date="2014-09" db="EMBL/GenBank/DDBJ databases">
        <authorList>
            <person name="Magalhaes I.L.F."/>
            <person name="Oliveira U."/>
            <person name="Santos F.R."/>
            <person name="Vidigal T.H.D.A."/>
            <person name="Brescovit A.D."/>
            <person name="Santos A.J."/>
        </authorList>
    </citation>
    <scope>NUCLEOTIDE SEQUENCE</scope>
    <source>
        <tissue evidence="2">Shoot tissue taken approximately 20 cm above the soil surface</tissue>
    </source>
</reference>
<keyword evidence="1" id="KW-1133">Transmembrane helix</keyword>
<reference evidence="2" key="2">
    <citation type="journal article" date="2015" name="Data Brief">
        <title>Shoot transcriptome of the giant reed, Arundo donax.</title>
        <authorList>
            <person name="Barrero R.A."/>
            <person name="Guerrero F.D."/>
            <person name="Moolhuijzen P."/>
            <person name="Goolsby J.A."/>
            <person name="Tidwell J."/>
            <person name="Bellgard S.E."/>
            <person name="Bellgard M.I."/>
        </authorList>
    </citation>
    <scope>NUCLEOTIDE SEQUENCE</scope>
    <source>
        <tissue evidence="2">Shoot tissue taken approximately 20 cm above the soil surface</tissue>
    </source>
</reference>
<evidence type="ECO:0000256" key="1">
    <source>
        <dbReference type="SAM" id="Phobius"/>
    </source>
</evidence>
<name>A0A0A8ZJG2_ARUDO</name>